<reference evidence="9" key="1">
    <citation type="submission" date="2021-03" db="EMBL/GenBank/DDBJ databases">
        <title>Genome sequencing and assembly of Tianweitania sediminis.</title>
        <authorList>
            <person name="Chhetri G."/>
        </authorList>
    </citation>
    <scope>NUCLEOTIDE SEQUENCE</scope>
    <source>
        <strain evidence="9">Z8</strain>
    </source>
</reference>
<dbReference type="Pfam" id="PF05199">
    <property type="entry name" value="GMC_oxred_C"/>
    <property type="match status" value="1"/>
</dbReference>
<dbReference type="SUPFAM" id="SSF54373">
    <property type="entry name" value="FAD-linked reductases, C-terminal domain"/>
    <property type="match status" value="1"/>
</dbReference>
<evidence type="ECO:0000313" key="10">
    <source>
        <dbReference type="Proteomes" id="UP000666240"/>
    </source>
</evidence>
<dbReference type="AlphaFoldDB" id="A0A8J7QWH0"/>
<evidence type="ECO:0000256" key="3">
    <source>
        <dbReference type="ARBA" id="ARBA00022630"/>
    </source>
</evidence>
<dbReference type="InterPro" id="IPR012132">
    <property type="entry name" value="GMC_OxRdtase"/>
</dbReference>
<evidence type="ECO:0000313" key="9">
    <source>
        <dbReference type="EMBL" id="MBP0437147.1"/>
    </source>
</evidence>
<gene>
    <name evidence="9" type="ORF">J5Y06_00595</name>
</gene>
<evidence type="ECO:0000259" key="7">
    <source>
        <dbReference type="PROSITE" id="PS00623"/>
    </source>
</evidence>
<evidence type="ECO:0000256" key="2">
    <source>
        <dbReference type="ARBA" id="ARBA00010790"/>
    </source>
</evidence>
<dbReference type="Gene3D" id="3.50.50.60">
    <property type="entry name" value="FAD/NAD(P)-binding domain"/>
    <property type="match status" value="1"/>
</dbReference>
<comment type="caution">
    <text evidence="9">The sequence shown here is derived from an EMBL/GenBank/DDBJ whole genome shotgun (WGS) entry which is preliminary data.</text>
</comment>
<dbReference type="InterPro" id="IPR007867">
    <property type="entry name" value="GMC_OxRtase_C"/>
</dbReference>
<feature type="domain" description="Glucose-methanol-choline oxidoreductase N-terminal" evidence="8">
    <location>
        <begin position="259"/>
        <end position="273"/>
    </location>
</feature>
<accession>A0A8J7QWH0</accession>
<organism evidence="9 10">
    <name type="scientific">Tianweitania sediminis</name>
    <dbReference type="NCBI Taxonomy" id="1502156"/>
    <lineage>
        <taxon>Bacteria</taxon>
        <taxon>Pseudomonadati</taxon>
        <taxon>Pseudomonadota</taxon>
        <taxon>Alphaproteobacteria</taxon>
        <taxon>Hyphomicrobiales</taxon>
        <taxon>Phyllobacteriaceae</taxon>
        <taxon>Tianweitania</taxon>
    </lineage>
</organism>
<feature type="domain" description="Glucose-methanol-choline oxidoreductase N-terminal" evidence="7">
    <location>
        <begin position="86"/>
        <end position="109"/>
    </location>
</feature>
<dbReference type="PIRSF" id="PIRSF000137">
    <property type="entry name" value="Alcohol_oxidase"/>
    <property type="match status" value="1"/>
</dbReference>
<name>A0A8J7QWH0_9HYPH</name>
<sequence length="538" mass="58280">MAARETESFDYIIVGAGSAGCVLANRLSADPNTRVLLLEAGGRDLYHWIHIPVGYLYTIGNPRTDWLFQTEVEAGLGGRAIGYARGKVLGGSSSINGMIYMRGQAQDYDGWAQAGNTGWGWDDVLPLFKKFERFYDGENAFHGADGELRVERQRLKWEVLEAIKEAAVEIGVPATTDFNTGDNEGVGFFHVTQKNGFRWSATRAFLNPARKRPNLKITTKATVERVTVKDGGRATGIAYRQGGKEMLATAAREVILSAGAVGSPHILQLSGIGDAETLAGHGVASVHHLPGVGRNLQDHLQIRAVYGVSGIQTLNELANSLLGRMKMGLEFALWRTGPLTMAPSQLGIFARSAERYETPNLEFHVQPLSTERLGERLHDFPGVTASVCNLRPTSRGSVTLRSKNPAETPKIAPNYLSTPEDRAVAVEALRFARRLFQTRAMAPYQPRELKPGADITDDEGLLLAAQKLGTTIFHPVGTARMGSDAMAVVDKDLRVHGLERLRVVDASVMPTITSGNTNAPTMMIAEKAAGLILAAARA</sequence>
<evidence type="ECO:0000256" key="4">
    <source>
        <dbReference type="ARBA" id="ARBA00022827"/>
    </source>
</evidence>
<keyword evidence="4 5" id="KW-0274">FAD</keyword>
<dbReference type="Pfam" id="PF00732">
    <property type="entry name" value="GMC_oxred_N"/>
    <property type="match status" value="1"/>
</dbReference>
<dbReference type="SUPFAM" id="SSF51905">
    <property type="entry name" value="FAD/NAD(P)-binding domain"/>
    <property type="match status" value="1"/>
</dbReference>
<dbReference type="RefSeq" id="WP_209333185.1">
    <property type="nucleotide sequence ID" value="NZ_JAGIYY010000001.1"/>
</dbReference>
<dbReference type="Gene3D" id="3.30.560.10">
    <property type="entry name" value="Glucose Oxidase, domain 3"/>
    <property type="match status" value="1"/>
</dbReference>
<dbReference type="InterPro" id="IPR000172">
    <property type="entry name" value="GMC_OxRdtase_N"/>
</dbReference>
<keyword evidence="3 6" id="KW-0285">Flavoprotein</keyword>
<proteinExistence type="inferred from homology"/>
<dbReference type="PROSITE" id="PS51257">
    <property type="entry name" value="PROKAR_LIPOPROTEIN"/>
    <property type="match status" value="1"/>
</dbReference>
<dbReference type="Proteomes" id="UP000666240">
    <property type="component" value="Unassembled WGS sequence"/>
</dbReference>
<dbReference type="PANTHER" id="PTHR11552:SF147">
    <property type="entry name" value="CHOLINE DEHYDROGENASE, MITOCHONDRIAL"/>
    <property type="match status" value="1"/>
</dbReference>
<evidence type="ECO:0000256" key="6">
    <source>
        <dbReference type="RuleBase" id="RU003968"/>
    </source>
</evidence>
<keyword evidence="10" id="KW-1185">Reference proteome</keyword>
<feature type="binding site" evidence="5">
    <location>
        <position position="88"/>
    </location>
    <ligand>
        <name>FAD</name>
        <dbReference type="ChEBI" id="CHEBI:57692"/>
    </ligand>
</feature>
<dbReference type="EMBL" id="JAGIYY010000001">
    <property type="protein sequence ID" value="MBP0437147.1"/>
    <property type="molecule type" value="Genomic_DNA"/>
</dbReference>
<comment type="similarity">
    <text evidence="2 6">Belongs to the GMC oxidoreductase family.</text>
</comment>
<dbReference type="InterPro" id="IPR036188">
    <property type="entry name" value="FAD/NAD-bd_sf"/>
</dbReference>
<dbReference type="PROSITE" id="PS00624">
    <property type="entry name" value="GMC_OXRED_2"/>
    <property type="match status" value="1"/>
</dbReference>
<evidence type="ECO:0000256" key="5">
    <source>
        <dbReference type="PIRSR" id="PIRSR000137-2"/>
    </source>
</evidence>
<evidence type="ECO:0000256" key="1">
    <source>
        <dbReference type="ARBA" id="ARBA00001974"/>
    </source>
</evidence>
<dbReference type="GO" id="GO:0016614">
    <property type="term" value="F:oxidoreductase activity, acting on CH-OH group of donors"/>
    <property type="evidence" value="ECO:0007669"/>
    <property type="project" value="InterPro"/>
</dbReference>
<evidence type="ECO:0000259" key="8">
    <source>
        <dbReference type="PROSITE" id="PS00624"/>
    </source>
</evidence>
<comment type="cofactor">
    <cofactor evidence="1 5">
        <name>FAD</name>
        <dbReference type="ChEBI" id="CHEBI:57692"/>
    </cofactor>
</comment>
<dbReference type="PANTHER" id="PTHR11552">
    <property type="entry name" value="GLUCOSE-METHANOL-CHOLINE GMC OXIDOREDUCTASE"/>
    <property type="match status" value="1"/>
</dbReference>
<protein>
    <submittedName>
        <fullName evidence="9">GMC family oxidoreductase N-terminal domain-containing protein</fullName>
    </submittedName>
</protein>
<dbReference type="GO" id="GO:0050660">
    <property type="term" value="F:flavin adenine dinucleotide binding"/>
    <property type="evidence" value="ECO:0007669"/>
    <property type="project" value="InterPro"/>
</dbReference>
<feature type="binding site" evidence="5">
    <location>
        <position position="223"/>
    </location>
    <ligand>
        <name>FAD</name>
        <dbReference type="ChEBI" id="CHEBI:57692"/>
    </ligand>
</feature>
<dbReference type="PROSITE" id="PS00623">
    <property type="entry name" value="GMC_OXRED_1"/>
    <property type="match status" value="1"/>
</dbReference>